<gene>
    <name evidence="3" type="ORF">ABID16_000321</name>
</gene>
<reference evidence="3 4" key="1">
    <citation type="submission" date="2024-06" db="EMBL/GenBank/DDBJ databases">
        <title>Genomic Encyclopedia of Type Strains, Phase IV (KMG-IV): sequencing the most valuable type-strain genomes for metagenomic binning, comparative biology and taxonomic classification.</title>
        <authorList>
            <person name="Goeker M."/>
        </authorList>
    </citation>
    <scope>NUCLEOTIDE SEQUENCE [LARGE SCALE GENOMIC DNA]</scope>
    <source>
        <strain evidence="3 4">DSM 29780</strain>
    </source>
</reference>
<dbReference type="SUPFAM" id="SSF141868">
    <property type="entry name" value="EAL domain-like"/>
    <property type="match status" value="1"/>
</dbReference>
<dbReference type="CDD" id="cd01948">
    <property type="entry name" value="EAL"/>
    <property type="match status" value="1"/>
</dbReference>
<comment type="caution">
    <text evidence="3">The sequence shown here is derived from an EMBL/GenBank/DDBJ whole genome shotgun (WGS) entry which is preliminary data.</text>
</comment>
<accession>A0ABV2IUE0</accession>
<dbReference type="EMBL" id="JBEPMB010000001">
    <property type="protein sequence ID" value="MET3612016.1"/>
    <property type="molecule type" value="Genomic_DNA"/>
</dbReference>
<name>A0ABV2IUE0_9HYPH</name>
<keyword evidence="4" id="KW-1185">Reference proteome</keyword>
<dbReference type="PANTHER" id="PTHR33121">
    <property type="entry name" value="CYCLIC DI-GMP PHOSPHODIESTERASE PDEF"/>
    <property type="match status" value="1"/>
</dbReference>
<proteinExistence type="predicted"/>
<feature type="domain" description="EAL" evidence="2">
    <location>
        <begin position="10"/>
        <end position="266"/>
    </location>
</feature>
<evidence type="ECO:0000256" key="1">
    <source>
        <dbReference type="SAM" id="MobiDB-lite"/>
    </source>
</evidence>
<dbReference type="PANTHER" id="PTHR33121:SF76">
    <property type="entry name" value="SIGNALING PROTEIN"/>
    <property type="match status" value="1"/>
</dbReference>
<evidence type="ECO:0000313" key="3">
    <source>
        <dbReference type="EMBL" id="MET3612016.1"/>
    </source>
</evidence>
<dbReference type="Proteomes" id="UP001549047">
    <property type="component" value="Unassembled WGS sequence"/>
</dbReference>
<organism evidence="3 4">
    <name type="scientific">Rhizobium aquaticum</name>
    <dbReference type="NCBI Taxonomy" id="1549636"/>
    <lineage>
        <taxon>Bacteria</taxon>
        <taxon>Pseudomonadati</taxon>
        <taxon>Pseudomonadota</taxon>
        <taxon>Alphaproteobacteria</taxon>
        <taxon>Hyphomicrobiales</taxon>
        <taxon>Rhizobiaceae</taxon>
        <taxon>Rhizobium/Agrobacterium group</taxon>
        <taxon>Rhizobium</taxon>
    </lineage>
</organism>
<dbReference type="InterPro" id="IPR050706">
    <property type="entry name" value="Cyclic-di-GMP_PDE-like"/>
</dbReference>
<dbReference type="InterPro" id="IPR035919">
    <property type="entry name" value="EAL_sf"/>
</dbReference>
<dbReference type="RefSeq" id="WP_354554605.1">
    <property type="nucleotide sequence ID" value="NZ_JBEPMB010000001.1"/>
</dbReference>
<dbReference type="Pfam" id="PF00563">
    <property type="entry name" value="EAL"/>
    <property type="match status" value="1"/>
</dbReference>
<evidence type="ECO:0000259" key="2">
    <source>
        <dbReference type="PROSITE" id="PS50883"/>
    </source>
</evidence>
<dbReference type="SMART" id="SM00052">
    <property type="entry name" value="EAL"/>
    <property type="match status" value="1"/>
</dbReference>
<dbReference type="PROSITE" id="PS50883">
    <property type="entry name" value="EAL"/>
    <property type="match status" value="1"/>
</dbReference>
<feature type="region of interest" description="Disordered" evidence="1">
    <location>
        <begin position="275"/>
        <end position="298"/>
    </location>
</feature>
<dbReference type="Gene3D" id="3.20.20.450">
    <property type="entry name" value="EAL domain"/>
    <property type="match status" value="1"/>
</dbReference>
<evidence type="ECO:0000313" key="4">
    <source>
        <dbReference type="Proteomes" id="UP001549047"/>
    </source>
</evidence>
<dbReference type="InterPro" id="IPR001633">
    <property type="entry name" value="EAL_dom"/>
</dbReference>
<sequence>MTSTSILSRLQRLEDGTYVATYGAFVLQTALQPIFGEDANGDLLLAAFEGLVRAKRGNEPVAPSQFFPQVNPADLPEVDSLLRTLHILNTGIMQRRSVKLFVNFHPGMFLTLQAIRHEVDRIALATHEAGMKPEQIVCEITRKKNEDLKAITHFANSLRELGFKTAVDEYGAQDSDAERVAILKPEFVKFETTWVLEFMQDPTGFALLKVMVEQFMERGIQPIFEGLEELSQVELCQELGVPLMQGYVLARPEIAPTSFNRTYPEPFEHVRAQAAPARPSMPSFGTGRKASSFGKRGA</sequence>
<protein>
    <submittedName>
        <fullName evidence="3">EAL domain-containing protein (Putative c-di-GMP-specific phosphodiesterase class I)</fullName>
    </submittedName>
</protein>